<dbReference type="RefSeq" id="WP_073583315.1">
    <property type="nucleotide sequence ID" value="NZ_AP024897.1"/>
</dbReference>
<proteinExistence type="predicted"/>
<dbReference type="InterPro" id="IPR015797">
    <property type="entry name" value="NUDIX_hydrolase-like_dom_sf"/>
</dbReference>
<dbReference type="InterPro" id="IPR000086">
    <property type="entry name" value="NUDIX_hydrolase_dom"/>
</dbReference>
<sequence length="143" mass="16594">MRAPFQVLVFPYRRTEHGDEVLICRRADINVWQGVSGGGEDHESPSQAAIRELKEETGLSGKHWQQLDAMCMLPRVMFKDHQTWQTHPFVIPEYALMVEVTSDPVLSHEHSEYQWCNEAQATALLKFDSNRIAVWEIFQRLNV</sequence>
<evidence type="ECO:0000256" key="1">
    <source>
        <dbReference type="ARBA" id="ARBA00001946"/>
    </source>
</evidence>
<dbReference type="CDD" id="cd04664">
    <property type="entry name" value="NUDIX_DHNTPase_like"/>
    <property type="match status" value="1"/>
</dbReference>
<dbReference type="Gene3D" id="3.90.79.10">
    <property type="entry name" value="Nucleoside Triphosphate Pyrophosphohydrolase"/>
    <property type="match status" value="1"/>
</dbReference>
<dbReference type="PROSITE" id="PS51462">
    <property type="entry name" value="NUDIX"/>
    <property type="match status" value="1"/>
</dbReference>
<evidence type="ECO:0000313" key="4">
    <source>
        <dbReference type="EMBL" id="SHO56881.1"/>
    </source>
</evidence>
<comment type="cofactor">
    <cofactor evidence="1">
        <name>Mg(2+)</name>
        <dbReference type="ChEBI" id="CHEBI:18420"/>
    </cofactor>
</comment>
<reference evidence="5" key="1">
    <citation type="submission" date="2016-12" db="EMBL/GenBank/DDBJ databases">
        <authorList>
            <person name="Rodrigo-Torres L."/>
            <person name="Arahal R.D."/>
            <person name="Lucena T."/>
        </authorList>
    </citation>
    <scope>NUCLEOTIDE SEQUENCE [LARGE SCALE GENOMIC DNA]</scope>
</reference>
<evidence type="ECO:0000256" key="2">
    <source>
        <dbReference type="ARBA" id="ARBA00022801"/>
    </source>
</evidence>
<keyword evidence="2" id="KW-0378">Hydrolase</keyword>
<dbReference type="GO" id="GO:0006167">
    <property type="term" value="P:AMP biosynthetic process"/>
    <property type="evidence" value="ECO:0007669"/>
    <property type="project" value="TreeGrafter"/>
</dbReference>
<dbReference type="GO" id="GO:0004081">
    <property type="term" value="F:bis(5'-nucleosyl)-tetraphosphatase (asymmetrical) activity"/>
    <property type="evidence" value="ECO:0007669"/>
    <property type="project" value="TreeGrafter"/>
</dbReference>
<dbReference type="Proteomes" id="UP000184600">
    <property type="component" value="Unassembled WGS sequence"/>
</dbReference>
<dbReference type="Pfam" id="PF00293">
    <property type="entry name" value="NUDIX"/>
    <property type="match status" value="1"/>
</dbReference>
<dbReference type="STRING" id="1117707.VQ7734_02650"/>
<dbReference type="GO" id="GO:0006754">
    <property type="term" value="P:ATP biosynthetic process"/>
    <property type="evidence" value="ECO:0007669"/>
    <property type="project" value="TreeGrafter"/>
</dbReference>
<dbReference type="InterPro" id="IPR020084">
    <property type="entry name" value="NUDIX_hydrolase_CS"/>
</dbReference>
<dbReference type="PANTHER" id="PTHR21340">
    <property type="entry name" value="DIADENOSINE 5,5-P1,P4-TETRAPHOSPHATE PYROPHOSPHOHYDROLASE MUTT"/>
    <property type="match status" value="1"/>
</dbReference>
<organism evidence="4 5">
    <name type="scientific">Vibrio quintilis</name>
    <dbReference type="NCBI Taxonomy" id="1117707"/>
    <lineage>
        <taxon>Bacteria</taxon>
        <taxon>Pseudomonadati</taxon>
        <taxon>Pseudomonadota</taxon>
        <taxon>Gammaproteobacteria</taxon>
        <taxon>Vibrionales</taxon>
        <taxon>Vibrionaceae</taxon>
        <taxon>Vibrio</taxon>
    </lineage>
</organism>
<dbReference type="AlphaFoldDB" id="A0A1M7YW87"/>
<protein>
    <submittedName>
        <fullName evidence="4">Dihydroneopterin triphosphate pyrophosphatase</fullName>
    </submittedName>
</protein>
<name>A0A1M7YW87_9VIBR</name>
<dbReference type="PROSITE" id="PS00893">
    <property type="entry name" value="NUDIX_BOX"/>
    <property type="match status" value="1"/>
</dbReference>
<dbReference type="EMBL" id="FRFG01000029">
    <property type="protein sequence ID" value="SHO56881.1"/>
    <property type="molecule type" value="Genomic_DNA"/>
</dbReference>
<dbReference type="OrthoDB" id="9761969at2"/>
<accession>A0A1M7YW87</accession>
<evidence type="ECO:0000313" key="5">
    <source>
        <dbReference type="Proteomes" id="UP000184600"/>
    </source>
</evidence>
<feature type="domain" description="Nudix hydrolase" evidence="3">
    <location>
        <begin position="1"/>
        <end position="138"/>
    </location>
</feature>
<gene>
    <name evidence="4" type="ORF">VQ7734_02650</name>
</gene>
<evidence type="ECO:0000259" key="3">
    <source>
        <dbReference type="PROSITE" id="PS51462"/>
    </source>
</evidence>
<dbReference type="PANTHER" id="PTHR21340:SF0">
    <property type="entry name" value="BIS(5'-NUCLEOSYL)-TETRAPHOSPHATASE [ASYMMETRICAL]"/>
    <property type="match status" value="1"/>
</dbReference>
<dbReference type="InterPro" id="IPR051325">
    <property type="entry name" value="Nudix_hydrolase_domain"/>
</dbReference>
<dbReference type="SUPFAM" id="SSF55811">
    <property type="entry name" value="Nudix"/>
    <property type="match status" value="1"/>
</dbReference>
<keyword evidence="5" id="KW-1185">Reference proteome</keyword>